<dbReference type="OrthoDB" id="272289at2759"/>
<keyword evidence="7" id="KW-1185">Reference proteome</keyword>
<dbReference type="Pfam" id="PF04616">
    <property type="entry name" value="Glyco_hydro_43"/>
    <property type="match status" value="1"/>
</dbReference>
<keyword evidence="4 6" id="KW-0326">Glycosidase</keyword>
<protein>
    <submittedName>
        <fullName evidence="8">Glycoside hydrolase family 43 protein</fullName>
    </submittedName>
</protein>
<evidence type="ECO:0000256" key="2">
    <source>
        <dbReference type="ARBA" id="ARBA00022729"/>
    </source>
</evidence>
<evidence type="ECO:0000256" key="4">
    <source>
        <dbReference type="ARBA" id="ARBA00023295"/>
    </source>
</evidence>
<evidence type="ECO:0000256" key="6">
    <source>
        <dbReference type="RuleBase" id="RU361187"/>
    </source>
</evidence>
<feature type="site" description="Important for catalytic activity, responsible for pKa modulation of the active site Glu and correct orientation of both the proton donor and substrate" evidence="5">
    <location>
        <position position="124"/>
    </location>
</feature>
<evidence type="ECO:0000313" key="8">
    <source>
        <dbReference type="RefSeq" id="XP_033464095.1"/>
    </source>
</evidence>
<dbReference type="InterPro" id="IPR023296">
    <property type="entry name" value="Glyco_hydro_beta-prop_sf"/>
</dbReference>
<evidence type="ECO:0000256" key="1">
    <source>
        <dbReference type="ARBA" id="ARBA00009865"/>
    </source>
</evidence>
<dbReference type="GO" id="GO:0004553">
    <property type="term" value="F:hydrolase activity, hydrolyzing O-glycosyl compounds"/>
    <property type="evidence" value="ECO:0007669"/>
    <property type="project" value="InterPro"/>
</dbReference>
<accession>A0A6J3MH88</accession>
<dbReference type="RefSeq" id="XP_033464095.1">
    <property type="nucleotide sequence ID" value="XM_033602363.1"/>
</dbReference>
<proteinExistence type="inferred from homology"/>
<dbReference type="InterPro" id="IPR006710">
    <property type="entry name" value="Glyco_hydro_43"/>
</dbReference>
<dbReference type="SUPFAM" id="SSF75005">
    <property type="entry name" value="Arabinanase/levansucrase/invertase"/>
    <property type="match status" value="1"/>
</dbReference>
<evidence type="ECO:0000256" key="5">
    <source>
        <dbReference type="PIRSR" id="PIRSR606710-2"/>
    </source>
</evidence>
<gene>
    <name evidence="8" type="ORF">K489DRAFT_348078</name>
</gene>
<evidence type="ECO:0000313" key="7">
    <source>
        <dbReference type="Proteomes" id="UP000504637"/>
    </source>
</evidence>
<reference evidence="8" key="3">
    <citation type="submission" date="2025-08" db="UniProtKB">
        <authorList>
            <consortium name="RefSeq"/>
        </authorList>
    </citation>
    <scope>IDENTIFICATION</scope>
    <source>
        <strain evidence="8">CBS 342.82</strain>
    </source>
</reference>
<keyword evidence="3 6" id="KW-0378">Hydrolase</keyword>
<dbReference type="Proteomes" id="UP000504637">
    <property type="component" value="Unplaced"/>
</dbReference>
<reference evidence="8" key="1">
    <citation type="submission" date="2020-01" db="EMBL/GenBank/DDBJ databases">
        <authorList>
            <consortium name="DOE Joint Genome Institute"/>
            <person name="Haridas S."/>
            <person name="Albert R."/>
            <person name="Binder M."/>
            <person name="Bloem J."/>
            <person name="Labutti K."/>
            <person name="Salamov A."/>
            <person name="Andreopoulos B."/>
            <person name="Baker S.E."/>
            <person name="Barry K."/>
            <person name="Bills G."/>
            <person name="Bluhm B.H."/>
            <person name="Cannon C."/>
            <person name="Castanera R."/>
            <person name="Culley D.E."/>
            <person name="Daum C."/>
            <person name="Ezra D."/>
            <person name="Gonzalez J.B."/>
            <person name="Henrissat B."/>
            <person name="Kuo A."/>
            <person name="Liang C."/>
            <person name="Lipzen A."/>
            <person name="Lutzoni F."/>
            <person name="Magnuson J."/>
            <person name="Mondo S."/>
            <person name="Nolan M."/>
            <person name="Ohm R."/>
            <person name="Pangilinan J."/>
            <person name="Park H.-J."/>
            <person name="Ramirez L."/>
            <person name="Alfaro M."/>
            <person name="Sun H."/>
            <person name="Tritt A."/>
            <person name="Yoshinaga Y."/>
            <person name="Zwiers L.-H."/>
            <person name="Turgeon B.G."/>
            <person name="Goodwin S.B."/>
            <person name="Spatafora J.W."/>
            <person name="Crous P.W."/>
            <person name="Grigoriev I.V."/>
        </authorList>
    </citation>
    <scope>NUCLEOTIDE SEQUENCE</scope>
    <source>
        <strain evidence="8">CBS 342.82</strain>
    </source>
</reference>
<comment type="similarity">
    <text evidence="1 6">Belongs to the glycosyl hydrolase 43 family.</text>
</comment>
<keyword evidence="2" id="KW-0732">Signal</keyword>
<dbReference type="PANTHER" id="PTHR43817:SF1">
    <property type="entry name" value="HYDROLASE, FAMILY 43, PUTATIVE (AFU_ORTHOLOGUE AFUA_3G01660)-RELATED"/>
    <property type="match status" value="1"/>
</dbReference>
<dbReference type="AlphaFoldDB" id="A0A6J3MH88"/>
<evidence type="ECO:0000256" key="3">
    <source>
        <dbReference type="ARBA" id="ARBA00022801"/>
    </source>
</evidence>
<name>A0A6J3MH88_9PEZI</name>
<sequence>MSYNNICYNVTDRPTPDPHIRYVNGKFYFMFTADNRIPMWDARCLNDLVPPSGTACSAQLWAPELHCMRGLWYIYFSAADTKLGDKSHRIYVLRGPPAEMDPHGNSWEFMGPVRGLDQRQFAIDSTVIMIDGRHYLVYSAQSLDQIEHKESEPDQQLFIAPLFDPVTVASTPVMICRPDRPFERYRDRGFVEGPQWLESPDSFWQGIAYSCSANWTKESKINTLRFLGGSPLEPRSWQKSDVPLLQSGTHGPYGPGLGCFLNFKDSTVAFFHTTDNENDGASGRKCKMQRVRWTAGGPCMDQVVGPVTRDVSLFTKAMNGFSAGVGTHAGQSSDLFVPMDVAQALDEEGSAAPRNTFLNIL</sequence>
<dbReference type="GO" id="GO:0005975">
    <property type="term" value="P:carbohydrate metabolic process"/>
    <property type="evidence" value="ECO:0007669"/>
    <property type="project" value="InterPro"/>
</dbReference>
<dbReference type="Gene3D" id="2.115.10.20">
    <property type="entry name" value="Glycosyl hydrolase domain, family 43"/>
    <property type="match status" value="1"/>
</dbReference>
<reference evidence="8" key="2">
    <citation type="submission" date="2020-04" db="EMBL/GenBank/DDBJ databases">
        <authorList>
            <consortium name="NCBI Genome Project"/>
        </authorList>
    </citation>
    <scope>NUCLEOTIDE SEQUENCE</scope>
    <source>
        <strain evidence="8">CBS 342.82</strain>
    </source>
</reference>
<organism evidence="8">
    <name type="scientific">Dissoconium aciculare CBS 342.82</name>
    <dbReference type="NCBI Taxonomy" id="1314786"/>
    <lineage>
        <taxon>Eukaryota</taxon>
        <taxon>Fungi</taxon>
        <taxon>Dikarya</taxon>
        <taxon>Ascomycota</taxon>
        <taxon>Pezizomycotina</taxon>
        <taxon>Dothideomycetes</taxon>
        <taxon>Dothideomycetidae</taxon>
        <taxon>Mycosphaerellales</taxon>
        <taxon>Dissoconiaceae</taxon>
        <taxon>Dissoconium</taxon>
    </lineage>
</organism>
<dbReference type="PANTHER" id="PTHR43817">
    <property type="entry name" value="GLYCOSYL HYDROLASE"/>
    <property type="match status" value="1"/>
</dbReference>
<dbReference type="GeneID" id="54360163"/>